<organism evidence="1 2">
    <name type="scientific">Ricinus communis</name>
    <name type="common">Castor bean</name>
    <dbReference type="NCBI Taxonomy" id="3988"/>
    <lineage>
        <taxon>Eukaryota</taxon>
        <taxon>Viridiplantae</taxon>
        <taxon>Streptophyta</taxon>
        <taxon>Embryophyta</taxon>
        <taxon>Tracheophyta</taxon>
        <taxon>Spermatophyta</taxon>
        <taxon>Magnoliopsida</taxon>
        <taxon>eudicotyledons</taxon>
        <taxon>Gunneridae</taxon>
        <taxon>Pentapetalae</taxon>
        <taxon>rosids</taxon>
        <taxon>fabids</taxon>
        <taxon>Malpighiales</taxon>
        <taxon>Euphorbiaceae</taxon>
        <taxon>Acalyphoideae</taxon>
        <taxon>Acalypheae</taxon>
        <taxon>Ricinus</taxon>
    </lineage>
</organism>
<dbReference type="AlphaFoldDB" id="B9RJI5"/>
<dbReference type="Proteomes" id="UP000008311">
    <property type="component" value="Unassembled WGS sequence"/>
</dbReference>
<dbReference type="InParanoid" id="B9RJI5"/>
<reference evidence="2" key="1">
    <citation type="journal article" date="2010" name="Nat. Biotechnol.">
        <title>Draft genome sequence of the oilseed species Ricinus communis.</title>
        <authorList>
            <person name="Chan A.P."/>
            <person name="Crabtree J."/>
            <person name="Zhao Q."/>
            <person name="Lorenzi H."/>
            <person name="Orvis J."/>
            <person name="Puiu D."/>
            <person name="Melake-Berhan A."/>
            <person name="Jones K.M."/>
            <person name="Redman J."/>
            <person name="Chen G."/>
            <person name="Cahoon E.B."/>
            <person name="Gedil M."/>
            <person name="Stanke M."/>
            <person name="Haas B.J."/>
            <person name="Wortman J.R."/>
            <person name="Fraser-Liggett C.M."/>
            <person name="Ravel J."/>
            <person name="Rabinowicz P.D."/>
        </authorList>
    </citation>
    <scope>NUCLEOTIDE SEQUENCE [LARGE SCALE GENOMIC DNA]</scope>
    <source>
        <strain evidence="2">cv. Hale</strain>
    </source>
</reference>
<dbReference type="EMBL" id="EQ973783">
    <property type="protein sequence ID" value="EEF48487.1"/>
    <property type="molecule type" value="Genomic_DNA"/>
</dbReference>
<accession>B9RJI5</accession>
<protein>
    <submittedName>
        <fullName evidence="1">Uncharacterized protein</fullName>
    </submittedName>
</protein>
<proteinExistence type="predicted"/>
<name>B9RJI5_RICCO</name>
<keyword evidence="2" id="KW-1185">Reference proteome</keyword>
<sequence>MYLEYNKLIKISKPVKDAKNQEKIRQNHTEIKDQNKAFVDMSKNIKELYSSSTAIISQYIKGKAFIPLTSFTREKEEKKFQTLSLSHFWTNSRPCNSGECVRNASKPLLYLDIAC</sequence>
<evidence type="ECO:0000313" key="1">
    <source>
        <dbReference type="EMBL" id="EEF48487.1"/>
    </source>
</evidence>
<gene>
    <name evidence="1" type="ORF">RCOM_1034920</name>
</gene>
<evidence type="ECO:0000313" key="2">
    <source>
        <dbReference type="Proteomes" id="UP000008311"/>
    </source>
</evidence>